<dbReference type="EMBL" id="LNCD01000014">
    <property type="protein sequence ID" value="KWV59194.1"/>
    <property type="molecule type" value="Genomic_DNA"/>
</dbReference>
<dbReference type="PROSITE" id="PS51918">
    <property type="entry name" value="RADICAL_SAM"/>
    <property type="match status" value="1"/>
</dbReference>
<dbReference type="AlphaFoldDB" id="A0A120FQW6"/>
<dbReference type="InterPro" id="IPR007197">
    <property type="entry name" value="rSAM"/>
</dbReference>
<comment type="cofactor">
    <cofactor evidence="1">
        <name>[4Fe-4S] cluster</name>
        <dbReference type="ChEBI" id="CHEBI:49883"/>
    </cofactor>
</comment>
<dbReference type="InterPro" id="IPR058240">
    <property type="entry name" value="rSAM_sf"/>
</dbReference>
<evidence type="ECO:0000256" key="3">
    <source>
        <dbReference type="ARBA" id="ARBA00022723"/>
    </source>
</evidence>
<dbReference type="OrthoDB" id="9801424at2"/>
<keyword evidence="5" id="KW-0411">Iron-sulfur</keyword>
<dbReference type="InterPro" id="IPR051198">
    <property type="entry name" value="BchE-like"/>
</dbReference>
<evidence type="ECO:0000256" key="1">
    <source>
        <dbReference type="ARBA" id="ARBA00001966"/>
    </source>
</evidence>
<keyword evidence="3" id="KW-0479">Metal-binding</keyword>
<comment type="caution">
    <text evidence="7">The sequence shown here is derived from an EMBL/GenBank/DDBJ whole genome shotgun (WGS) entry which is preliminary data.</text>
</comment>
<keyword evidence="8" id="KW-1185">Reference proteome</keyword>
<evidence type="ECO:0000313" key="7">
    <source>
        <dbReference type="EMBL" id="KWV59194.1"/>
    </source>
</evidence>
<dbReference type="Gene3D" id="3.20.20.70">
    <property type="entry name" value="Aldolase class I"/>
    <property type="match status" value="1"/>
</dbReference>
<dbReference type="Pfam" id="PF04055">
    <property type="entry name" value="Radical_SAM"/>
    <property type="match status" value="1"/>
</dbReference>
<dbReference type="Proteomes" id="UP000068164">
    <property type="component" value="Unassembled WGS sequence"/>
</dbReference>
<dbReference type="GO" id="GO:0046872">
    <property type="term" value="F:metal ion binding"/>
    <property type="evidence" value="ECO:0007669"/>
    <property type="project" value="UniProtKB-KW"/>
</dbReference>
<dbReference type="PANTHER" id="PTHR43409">
    <property type="entry name" value="ANAEROBIC MAGNESIUM-PROTOPORPHYRIN IX MONOMETHYL ESTER CYCLASE-RELATED"/>
    <property type="match status" value="1"/>
</dbReference>
<keyword evidence="2" id="KW-0949">S-adenosyl-L-methionine</keyword>
<name>A0A120FQW6_9HYPH</name>
<dbReference type="SUPFAM" id="SSF102114">
    <property type="entry name" value="Radical SAM enzymes"/>
    <property type="match status" value="1"/>
</dbReference>
<sequence>MSQKLKTLLLFPPFVETNFGCYYPSLPVLASSIEKFGADVLQVDLNAEFLDALLSDSNLSEVGGGRLFNGESVDPTSQICAYARILRRNRSELYTGDGRQRSGAGGLSSMLGVLAEQCRIDVAISSIDSDFLEGSGICRAYRRFFEAWIASFGELDDIDLFAISVPMGPQLIPALVLARCLAASGSSKPVIFGGPSMSLMEEGEKECFLGLAPQESIIVQYDGEPAIGAILRSMTCGYFEPRDIPNASFLEKRRLKVTKLVPGPSLDTLPMPRYSKALLGRLHRPSLAITQARGCYWGKCAYCDFIELYEGSATYRTRRVSNFVDEIEYQVAETGLTDFVLVTESIPPSFARKVSSEILRRDLAVTWTSFAMVDHRFDEDLFRLMKKAGCRNLVIGMESMTDRVLALVQKAGTREKNIAFLHHAKAAGLELTVNIIPDLPTTTYREAIESLEYFRAHEILMGELSLFPFEATKSSQVGRSPDHFGLKLQLSPITSGQAQFASNHIGYADLSMTEAERLDILQKFSRFVSQHNARMKMLLAQEIPAPFANPSGRANCHVDFFKNDDRVVVTNAATGHVASVPQRWLGVLRKAMNLSETESSG</sequence>
<evidence type="ECO:0000259" key="6">
    <source>
        <dbReference type="PROSITE" id="PS51918"/>
    </source>
</evidence>
<accession>A0A120FQW6</accession>
<evidence type="ECO:0000256" key="2">
    <source>
        <dbReference type="ARBA" id="ARBA00022691"/>
    </source>
</evidence>
<dbReference type="InterPro" id="IPR013785">
    <property type="entry name" value="Aldolase_TIM"/>
</dbReference>
<dbReference type="SFLD" id="SFLDG01082">
    <property type="entry name" value="B12-binding_domain_containing"/>
    <property type="match status" value="1"/>
</dbReference>
<dbReference type="RefSeq" id="WP_028748373.1">
    <property type="nucleotide sequence ID" value="NZ_LNCD01000014.1"/>
</dbReference>
<keyword evidence="4" id="KW-0408">Iron</keyword>
<protein>
    <recommendedName>
        <fullName evidence="6">Radical SAM core domain-containing protein</fullName>
    </recommendedName>
</protein>
<dbReference type="GO" id="GO:0051536">
    <property type="term" value="F:iron-sulfur cluster binding"/>
    <property type="evidence" value="ECO:0007669"/>
    <property type="project" value="UniProtKB-KW"/>
</dbReference>
<gene>
    <name evidence="7" type="ORF">AS026_29270</name>
</gene>
<organism evidence="7 8">
    <name type="scientific">Rhizobium altiplani</name>
    <dbReference type="NCBI Taxonomy" id="1864509"/>
    <lineage>
        <taxon>Bacteria</taxon>
        <taxon>Pseudomonadati</taxon>
        <taxon>Pseudomonadota</taxon>
        <taxon>Alphaproteobacteria</taxon>
        <taxon>Hyphomicrobiales</taxon>
        <taxon>Rhizobiaceae</taxon>
        <taxon>Rhizobium/Agrobacterium group</taxon>
        <taxon>Rhizobium</taxon>
    </lineage>
</organism>
<dbReference type="GO" id="GO:0003824">
    <property type="term" value="F:catalytic activity"/>
    <property type="evidence" value="ECO:0007669"/>
    <property type="project" value="InterPro"/>
</dbReference>
<dbReference type="SFLD" id="SFLDS00029">
    <property type="entry name" value="Radical_SAM"/>
    <property type="match status" value="1"/>
</dbReference>
<evidence type="ECO:0000256" key="5">
    <source>
        <dbReference type="ARBA" id="ARBA00023014"/>
    </source>
</evidence>
<dbReference type="InterPro" id="IPR006638">
    <property type="entry name" value="Elp3/MiaA/NifB-like_rSAM"/>
</dbReference>
<evidence type="ECO:0000313" key="8">
    <source>
        <dbReference type="Proteomes" id="UP000068164"/>
    </source>
</evidence>
<evidence type="ECO:0000256" key="4">
    <source>
        <dbReference type="ARBA" id="ARBA00023004"/>
    </source>
</evidence>
<reference evidence="7 8" key="1">
    <citation type="submission" date="2015-11" db="EMBL/GenBank/DDBJ databases">
        <title>Draft Genome Sequence of the Strain BR 10423 (Rhizobium sp.) isolated from nodules of Mimosa pudica.</title>
        <authorList>
            <person name="Barauna A.C."/>
            <person name="Zilli J.E."/>
            <person name="Simoes-Araujo J.L."/>
            <person name="Reis V.M."/>
            <person name="James E.K."/>
            <person name="Reis F.B.Jr."/>
            <person name="Rouws L.F."/>
            <person name="Passos S.R."/>
            <person name="Gois S.R."/>
        </authorList>
    </citation>
    <scope>NUCLEOTIDE SEQUENCE [LARGE SCALE GENOMIC DNA]</scope>
    <source>
        <strain evidence="7 8">BR10423</strain>
    </source>
</reference>
<dbReference type="SMART" id="SM00729">
    <property type="entry name" value="Elp3"/>
    <property type="match status" value="1"/>
</dbReference>
<feature type="domain" description="Radical SAM core" evidence="6">
    <location>
        <begin position="281"/>
        <end position="508"/>
    </location>
</feature>
<proteinExistence type="predicted"/>